<dbReference type="OrthoDB" id="2627404at2"/>
<dbReference type="PATRIC" id="fig|1268072.3.peg.3377"/>
<dbReference type="RefSeq" id="WP_025335676.1">
    <property type="nucleotide sequence ID" value="NZ_CP004078.1"/>
</dbReference>
<feature type="transmembrane region" description="Helical" evidence="1">
    <location>
        <begin position="6"/>
        <end position="22"/>
    </location>
</feature>
<dbReference type="InterPro" id="IPR058780">
    <property type="entry name" value="YhfM-like_dom"/>
</dbReference>
<dbReference type="AlphaFoldDB" id="X4ZNL3"/>
<dbReference type="EMBL" id="CP004078">
    <property type="protein sequence ID" value="AHV98180.1"/>
    <property type="molecule type" value="Genomic_DNA"/>
</dbReference>
<dbReference type="Proteomes" id="UP000019772">
    <property type="component" value="Chromosome"/>
</dbReference>
<evidence type="ECO:0000313" key="3">
    <source>
        <dbReference type="EMBL" id="AHV98180.1"/>
    </source>
</evidence>
<evidence type="ECO:0000313" key="4">
    <source>
        <dbReference type="Proteomes" id="UP000019772"/>
    </source>
</evidence>
<evidence type="ECO:0000259" key="2">
    <source>
        <dbReference type="Pfam" id="PF26353"/>
    </source>
</evidence>
<dbReference type="KEGG" id="psab:PSAB_16365"/>
<dbReference type="eggNOG" id="ENOG5032H3P">
    <property type="taxonomic scope" value="Bacteria"/>
</dbReference>
<keyword evidence="1" id="KW-0812">Transmembrane</keyword>
<name>X4ZNL3_9BACL</name>
<reference evidence="3 4" key="1">
    <citation type="journal article" date="2014" name="PLoS Genet.">
        <title>Comparative Genomic Analysis of N2-Fixing and Non-N2-Fixing Paenibacillus spp.: Organization, Evolution and Expression of the Nitrogen Fixation Genes.</title>
        <authorList>
            <person name="Xie J.B."/>
            <person name="Du Z."/>
            <person name="Bai L."/>
            <person name="Tian C."/>
            <person name="Zhang Y."/>
            <person name="Xie J.Y."/>
            <person name="Wang T."/>
            <person name="Liu X."/>
            <person name="Chen X."/>
            <person name="Cheng Q."/>
            <person name="Chen S."/>
            <person name="Li J."/>
        </authorList>
    </citation>
    <scope>NUCLEOTIDE SEQUENCE [LARGE SCALE GENOMIC DNA]</scope>
    <source>
        <strain evidence="3 4">T27</strain>
    </source>
</reference>
<sequence>MKRISILSISLIILLILIFVLFRPKQEIVSVSLVSETKEITYTDTESIQIFEDAIRTVKKVHGAVDVGPPTYRMTVTYADSEVVEFILYMDFKTKNGFLINDSNSEKMLDLKDQNSEKLADLLSKVKRETVKK</sequence>
<accession>X4ZNL3</accession>
<dbReference type="STRING" id="1268072.PSAB_16365"/>
<gene>
    <name evidence="3" type="ORF">PSAB_16365</name>
</gene>
<organism evidence="3 4">
    <name type="scientific">Paenibacillus sabinae T27</name>
    <dbReference type="NCBI Taxonomy" id="1268072"/>
    <lineage>
        <taxon>Bacteria</taxon>
        <taxon>Bacillati</taxon>
        <taxon>Bacillota</taxon>
        <taxon>Bacilli</taxon>
        <taxon>Bacillales</taxon>
        <taxon>Paenibacillaceae</taxon>
        <taxon>Paenibacillus</taxon>
    </lineage>
</organism>
<feature type="domain" description="YhfM-like" evidence="2">
    <location>
        <begin position="27"/>
        <end position="127"/>
    </location>
</feature>
<proteinExistence type="predicted"/>
<dbReference type="Pfam" id="PF26353">
    <property type="entry name" value="YhfM"/>
    <property type="match status" value="1"/>
</dbReference>
<keyword evidence="1" id="KW-1133">Transmembrane helix</keyword>
<keyword evidence="4" id="KW-1185">Reference proteome</keyword>
<keyword evidence="1" id="KW-0472">Membrane</keyword>
<dbReference type="HOGENOM" id="CLU_1946679_0_0_9"/>
<protein>
    <recommendedName>
        <fullName evidence="2">YhfM-like domain-containing protein</fullName>
    </recommendedName>
</protein>
<evidence type="ECO:0000256" key="1">
    <source>
        <dbReference type="SAM" id="Phobius"/>
    </source>
</evidence>